<accession>A0A067RG06</accession>
<evidence type="ECO:0000313" key="1">
    <source>
        <dbReference type="EMBL" id="KDR22677.1"/>
    </source>
</evidence>
<sequence length="109" mass="12295">MCFETGLHKFSISAHPVIIHQTVMWNYLTSVPSETCTELATTLTILVPSPNPAQYDNLTIQSTTGDNFEDGEQLQVLTIVSDFNNKLVKSFTTKADQHHNIKYMAEKYT</sequence>
<dbReference type="EMBL" id="KK852498">
    <property type="protein sequence ID" value="KDR22677.1"/>
    <property type="molecule type" value="Genomic_DNA"/>
</dbReference>
<protein>
    <submittedName>
        <fullName evidence="1">Uncharacterized protein</fullName>
    </submittedName>
</protein>
<dbReference type="AlphaFoldDB" id="A0A067RG06"/>
<dbReference type="Proteomes" id="UP000027135">
    <property type="component" value="Unassembled WGS sequence"/>
</dbReference>
<keyword evidence="2" id="KW-1185">Reference proteome</keyword>
<name>A0A067RG06_ZOONE</name>
<gene>
    <name evidence="1" type="ORF">L798_12811</name>
</gene>
<organism evidence="1 2">
    <name type="scientific">Zootermopsis nevadensis</name>
    <name type="common">Dampwood termite</name>
    <dbReference type="NCBI Taxonomy" id="136037"/>
    <lineage>
        <taxon>Eukaryota</taxon>
        <taxon>Metazoa</taxon>
        <taxon>Ecdysozoa</taxon>
        <taxon>Arthropoda</taxon>
        <taxon>Hexapoda</taxon>
        <taxon>Insecta</taxon>
        <taxon>Pterygota</taxon>
        <taxon>Neoptera</taxon>
        <taxon>Polyneoptera</taxon>
        <taxon>Dictyoptera</taxon>
        <taxon>Blattodea</taxon>
        <taxon>Blattoidea</taxon>
        <taxon>Termitoidae</taxon>
        <taxon>Termopsidae</taxon>
        <taxon>Zootermopsis</taxon>
    </lineage>
</organism>
<reference evidence="1 2" key="1">
    <citation type="journal article" date="2014" name="Nat. Commun.">
        <title>Molecular traces of alternative social organization in a termite genome.</title>
        <authorList>
            <person name="Terrapon N."/>
            <person name="Li C."/>
            <person name="Robertson H.M."/>
            <person name="Ji L."/>
            <person name="Meng X."/>
            <person name="Booth W."/>
            <person name="Chen Z."/>
            <person name="Childers C.P."/>
            <person name="Glastad K.M."/>
            <person name="Gokhale K."/>
            <person name="Gowin J."/>
            <person name="Gronenberg W."/>
            <person name="Hermansen R.A."/>
            <person name="Hu H."/>
            <person name="Hunt B.G."/>
            <person name="Huylmans A.K."/>
            <person name="Khalil S.M."/>
            <person name="Mitchell R.D."/>
            <person name="Munoz-Torres M.C."/>
            <person name="Mustard J.A."/>
            <person name="Pan H."/>
            <person name="Reese J.T."/>
            <person name="Scharf M.E."/>
            <person name="Sun F."/>
            <person name="Vogel H."/>
            <person name="Xiao J."/>
            <person name="Yang W."/>
            <person name="Yang Z."/>
            <person name="Yang Z."/>
            <person name="Zhou J."/>
            <person name="Zhu J."/>
            <person name="Brent C.S."/>
            <person name="Elsik C.G."/>
            <person name="Goodisman M.A."/>
            <person name="Liberles D.A."/>
            <person name="Roe R.M."/>
            <person name="Vargo E.L."/>
            <person name="Vilcinskas A."/>
            <person name="Wang J."/>
            <person name="Bornberg-Bauer E."/>
            <person name="Korb J."/>
            <person name="Zhang G."/>
            <person name="Liebig J."/>
        </authorList>
    </citation>
    <scope>NUCLEOTIDE SEQUENCE [LARGE SCALE GENOMIC DNA]</scope>
    <source>
        <tissue evidence="1">Whole organism</tissue>
    </source>
</reference>
<dbReference type="InParanoid" id="A0A067RG06"/>
<proteinExistence type="predicted"/>
<evidence type="ECO:0000313" key="2">
    <source>
        <dbReference type="Proteomes" id="UP000027135"/>
    </source>
</evidence>